<sequence>MSLRKSRNVDAAKLVKDIAEGSRTTATRYRDSLTAKREKPFTKDEALSLLIEGRLSKNMYNTIRAAGISHNCSLFPSYKNVLDAKKDCYPPAVDIRITETCAEVKLQALLDHTNLQFGISSLHAWIRFFECLLHISYRLDVKKWQSRGEDKVKVESRKKNVQKGFRQKLGLLVDMPKQGYGSTNDGNTARRFFENAEISAGITALDLSLIKRIHVMLQVLSCGFDIDIPMYEAYCIETARLYAQLYPWFCMPTTVHKILLHSSKILESSILPIGQMSEEAQESCNKFIKQYRQDFARKCSRTKTMEDVFQRLLVASDPVISSIQKLPLLKTPSCEAQSSDDDSAHSTDDEY</sequence>
<name>A0AAN7SBK7_9COLE</name>
<comment type="caution">
    <text evidence="2">The sequence shown here is derived from an EMBL/GenBank/DDBJ whole genome shotgun (WGS) entry which is preliminary data.</text>
</comment>
<gene>
    <name evidence="2" type="ORF">RN001_014398</name>
</gene>
<feature type="region of interest" description="Disordered" evidence="1">
    <location>
        <begin position="332"/>
        <end position="351"/>
    </location>
</feature>
<evidence type="ECO:0000313" key="2">
    <source>
        <dbReference type="EMBL" id="KAK4872369.1"/>
    </source>
</evidence>
<reference evidence="3" key="1">
    <citation type="submission" date="2023-01" db="EMBL/GenBank/DDBJ databases">
        <title>Key to firefly adult light organ development and bioluminescence: homeobox transcription factors regulate luciferase expression and transportation to peroxisome.</title>
        <authorList>
            <person name="Fu X."/>
        </authorList>
    </citation>
    <scope>NUCLEOTIDE SEQUENCE [LARGE SCALE GENOMIC DNA]</scope>
</reference>
<feature type="compositionally biased region" description="Basic and acidic residues" evidence="1">
    <location>
        <begin position="342"/>
        <end position="351"/>
    </location>
</feature>
<proteinExistence type="predicted"/>
<dbReference type="EMBL" id="JARPUR010000007">
    <property type="protein sequence ID" value="KAK4872369.1"/>
    <property type="molecule type" value="Genomic_DNA"/>
</dbReference>
<protein>
    <submittedName>
        <fullName evidence="2">Uncharacterized protein</fullName>
    </submittedName>
</protein>
<evidence type="ECO:0000256" key="1">
    <source>
        <dbReference type="SAM" id="MobiDB-lite"/>
    </source>
</evidence>
<dbReference type="Proteomes" id="UP001353858">
    <property type="component" value="Unassembled WGS sequence"/>
</dbReference>
<accession>A0AAN7SBK7</accession>
<dbReference type="AlphaFoldDB" id="A0AAN7SBK7"/>
<evidence type="ECO:0000313" key="3">
    <source>
        <dbReference type="Proteomes" id="UP001353858"/>
    </source>
</evidence>
<organism evidence="2 3">
    <name type="scientific">Aquatica leii</name>
    <dbReference type="NCBI Taxonomy" id="1421715"/>
    <lineage>
        <taxon>Eukaryota</taxon>
        <taxon>Metazoa</taxon>
        <taxon>Ecdysozoa</taxon>
        <taxon>Arthropoda</taxon>
        <taxon>Hexapoda</taxon>
        <taxon>Insecta</taxon>
        <taxon>Pterygota</taxon>
        <taxon>Neoptera</taxon>
        <taxon>Endopterygota</taxon>
        <taxon>Coleoptera</taxon>
        <taxon>Polyphaga</taxon>
        <taxon>Elateriformia</taxon>
        <taxon>Elateroidea</taxon>
        <taxon>Lampyridae</taxon>
        <taxon>Luciolinae</taxon>
        <taxon>Aquatica</taxon>
    </lineage>
</organism>
<keyword evidence="3" id="KW-1185">Reference proteome</keyword>